<comment type="caution">
    <text evidence="1">The sequence shown here is derived from an EMBL/GenBank/DDBJ whole genome shotgun (WGS) entry which is preliminary data.</text>
</comment>
<dbReference type="EMBL" id="PXOH01000060">
    <property type="protein sequence ID" value="PSF30025.1"/>
    <property type="molecule type" value="Genomic_DNA"/>
</dbReference>
<organism evidence="1 2">
    <name type="scientific">Aphanothece hegewaldii CCALA 016</name>
    <dbReference type="NCBI Taxonomy" id="2107694"/>
    <lineage>
        <taxon>Bacteria</taxon>
        <taxon>Bacillati</taxon>
        <taxon>Cyanobacteriota</taxon>
        <taxon>Cyanophyceae</taxon>
        <taxon>Oscillatoriophycideae</taxon>
        <taxon>Chroococcales</taxon>
        <taxon>Aphanothecaceae</taxon>
        <taxon>Aphanothece</taxon>
    </lineage>
</organism>
<dbReference type="InterPro" id="IPR008840">
    <property type="entry name" value="Sipho_Gp157"/>
</dbReference>
<dbReference type="OrthoDB" id="429521at2"/>
<reference evidence="1 2" key="1">
    <citation type="submission" date="2018-03" db="EMBL/GenBank/DDBJ databases">
        <title>The ancient ancestry and fast evolution of plastids.</title>
        <authorList>
            <person name="Moore K.R."/>
            <person name="Magnabosco C."/>
            <person name="Momper L."/>
            <person name="Gold D.A."/>
            <person name="Bosak T."/>
            <person name="Fournier G.P."/>
        </authorList>
    </citation>
    <scope>NUCLEOTIDE SEQUENCE [LARGE SCALE GENOMIC DNA]</scope>
    <source>
        <strain evidence="1 2">CCALA 016</strain>
    </source>
</reference>
<evidence type="ECO:0000313" key="1">
    <source>
        <dbReference type="EMBL" id="PSF30025.1"/>
    </source>
</evidence>
<dbReference type="AlphaFoldDB" id="A0A2T1LQU3"/>
<accession>A0A2T1LQU3</accession>
<dbReference type="Pfam" id="PF05565">
    <property type="entry name" value="Sipho_Gp157"/>
    <property type="match status" value="1"/>
</dbReference>
<proteinExistence type="predicted"/>
<evidence type="ECO:0008006" key="3">
    <source>
        <dbReference type="Google" id="ProtNLM"/>
    </source>
</evidence>
<gene>
    <name evidence="1" type="ORF">C7H19_24165</name>
</gene>
<dbReference type="Proteomes" id="UP000239001">
    <property type="component" value="Unassembled WGS sequence"/>
</dbReference>
<evidence type="ECO:0000313" key="2">
    <source>
        <dbReference type="Proteomes" id="UP000239001"/>
    </source>
</evidence>
<reference evidence="1 2" key="2">
    <citation type="submission" date="2018-03" db="EMBL/GenBank/DDBJ databases">
        <authorList>
            <person name="Keele B.F."/>
        </authorList>
    </citation>
    <scope>NUCLEOTIDE SEQUENCE [LARGE SCALE GENOMIC DNA]</scope>
    <source>
        <strain evidence="1 2">CCALA 016</strain>
    </source>
</reference>
<sequence>MTEGFTVATNFTTGEVPLNDLESNFRSMSLRELSFEAAQIAELTSENEPDELTEELQNYLRDATAAKVDGYCLFVDYLKGEIEAWKLKRSALDEMCDRIIFAKEAQLKALKENILRLHAQGLIDYNLKGKDKAIEIRLNSKPTIEVLGNPENLPKQYRTAKWVADKEAIAADHIAGVDVSGFANVSFGKQVRFKNAPRNKKEKKS</sequence>
<name>A0A2T1LQU3_9CHRO</name>
<keyword evidence="2" id="KW-1185">Reference proteome</keyword>
<protein>
    <recommendedName>
        <fullName evidence="3">Siphovirus Gp157 family protein</fullName>
    </recommendedName>
</protein>